<protein>
    <submittedName>
        <fullName evidence="7">Winged helix-turn-helix domain-containing protein</fullName>
    </submittedName>
</protein>
<dbReference type="InterPro" id="IPR016032">
    <property type="entry name" value="Sig_transdc_resp-reg_C-effctor"/>
</dbReference>
<dbReference type="InterPro" id="IPR027417">
    <property type="entry name" value="P-loop_NTPase"/>
</dbReference>
<reference evidence="7" key="1">
    <citation type="submission" date="2022-10" db="EMBL/GenBank/DDBJ databases">
        <title>The complete genomes of actinobacterial strains from the NBC collection.</title>
        <authorList>
            <person name="Joergensen T.S."/>
            <person name="Alvarez Arevalo M."/>
            <person name="Sterndorff E.B."/>
            <person name="Faurdal D."/>
            <person name="Vuksanovic O."/>
            <person name="Mourched A.-S."/>
            <person name="Charusanti P."/>
            <person name="Shaw S."/>
            <person name="Blin K."/>
            <person name="Weber T."/>
        </authorList>
    </citation>
    <scope>NUCLEOTIDE SEQUENCE</scope>
    <source>
        <strain evidence="7">NBC_00060</strain>
    </source>
</reference>
<evidence type="ECO:0000256" key="4">
    <source>
        <dbReference type="PROSITE-ProRule" id="PRU01091"/>
    </source>
</evidence>
<dbReference type="EMBL" id="CP108253">
    <property type="protein sequence ID" value="WTU39390.1"/>
    <property type="molecule type" value="Genomic_DNA"/>
</dbReference>
<dbReference type="Pfam" id="PF00486">
    <property type="entry name" value="Trans_reg_C"/>
    <property type="match status" value="1"/>
</dbReference>
<dbReference type="PROSITE" id="PS51755">
    <property type="entry name" value="OMPR_PHOB"/>
    <property type="match status" value="1"/>
</dbReference>
<evidence type="ECO:0000259" key="6">
    <source>
        <dbReference type="PROSITE" id="PS51755"/>
    </source>
</evidence>
<evidence type="ECO:0000256" key="2">
    <source>
        <dbReference type="ARBA" id="ARBA00023012"/>
    </source>
</evidence>
<dbReference type="SUPFAM" id="SSF48452">
    <property type="entry name" value="TPR-like"/>
    <property type="match status" value="2"/>
</dbReference>
<keyword evidence="3 4" id="KW-0238">DNA-binding</keyword>
<dbReference type="GO" id="GO:0006355">
    <property type="term" value="P:regulation of DNA-templated transcription"/>
    <property type="evidence" value="ECO:0007669"/>
    <property type="project" value="InterPro"/>
</dbReference>
<dbReference type="InterPro" id="IPR058852">
    <property type="entry name" value="HTH_77"/>
</dbReference>
<dbReference type="PRINTS" id="PR00364">
    <property type="entry name" value="DISEASERSIST"/>
</dbReference>
<keyword evidence="2" id="KW-0902">Two-component regulatory system</keyword>
<dbReference type="Pfam" id="PF25872">
    <property type="entry name" value="HTH_77"/>
    <property type="match status" value="1"/>
</dbReference>
<name>A0AAU2GVK3_9ACTN</name>
<sequence>MTLRYRVLGPTRALCPDGSEVPLGGARLRALLAALAAGAGRAVPVPELAARVWGDDDPAPADEAAAVQALVGRLRRALGRDAVESVPGGYRLAADPDDIDVFRFERLAREGADALADGDAERAARLLDDALALWRGPVLADLPVRERDPLVVRAERRHSEARRSRLAAEAALGRAEHTLPELAALVAATPLDEPLQALHLRALTAAGRRAEALVAYESARVALDEALGTAPGPELRSLHAELLRDAAPAPGPTATRTGSPTQSASNPAARVRAAPPAYSHGAPHPAARPGNLRARLTSFVGREPELLALRADLADGRLVTLTGPGGAGKTRLALEAAEAVAQEWADGVWLAELAPVREAAQLPQALLTALGARESVLLTGAEAGPRDPLERLVAHCGHRRMLLVLDNCEQIAAGAAELAHELLIGCPGVTILATSREPLGVPGERARGVGPLPLDTALRLFGERGAAARAGFRVREDPEAAAEVCRRLDGLPLALELAAARLRMLTPRQLADRLDDRFRLLGDGARTSRTLRPRQQTLRAVVDWSWELLDARERAVLRRLAVFSGGFALPEAEAVCADPADPSQHPADVLGLLASLVDKSLVVAAPDGGAMRYRLLETVAEYAAERLAASGERKAVELRHLVAYRELARTGEAVLRGPRQADGMRRFETEHGNVRTALGRAVEHGREQDALCLTLSASWFWQLRGHQSDARAWSLAAAGLGPDPFAEPVRPAVPLAARCTDAPPPWSEEQLWEARRGVRMMLFAGGGEGEGAEFASPAAGPYLRRVVAAYGSAMPQNCRQPGSVWYFARMLTHEFAGFPQAVDAMVEDCRAQGEPWDLAFALLLRSKLVGGPDADEALALFERLGDPWAIAETLSARGEDHSRQGRYEEAAADFERAMESTTWAGAYAQGPMFKARLATVRLAVARTDEESERAERLLLDAVEESRHYAGEGVGTARMLLAHHYAATGRVGLAREQLRLMEAEFTKAVPEMFRGLVAGVDGWLDCLGGAYADALGRVREAVRQLEGQAYLVAPNLITSQFLVAAWAKAHLGAAEEGARLLGAYDRHATGQHGGFGLRPLPSEPAVRRRAEAELRAVLDDTAYRRAYEEGRGLAVEAAAALV</sequence>
<comment type="similarity">
    <text evidence="1">Belongs to the AfsR/DnrI/RedD regulatory family.</text>
</comment>
<dbReference type="InterPro" id="IPR011990">
    <property type="entry name" value="TPR-like_helical_dom_sf"/>
</dbReference>
<dbReference type="Pfam" id="PF13191">
    <property type="entry name" value="AAA_16"/>
    <property type="match status" value="1"/>
</dbReference>
<dbReference type="SMART" id="SM01043">
    <property type="entry name" value="BTAD"/>
    <property type="match status" value="1"/>
</dbReference>
<dbReference type="Gene3D" id="1.25.40.10">
    <property type="entry name" value="Tetratricopeptide repeat domain"/>
    <property type="match status" value="2"/>
</dbReference>
<dbReference type="Gene3D" id="3.40.50.300">
    <property type="entry name" value="P-loop containing nucleotide triphosphate hydrolases"/>
    <property type="match status" value="1"/>
</dbReference>
<organism evidence="7">
    <name type="scientific">Streptomyces sp. NBC_00060</name>
    <dbReference type="NCBI Taxonomy" id="2975636"/>
    <lineage>
        <taxon>Bacteria</taxon>
        <taxon>Bacillati</taxon>
        <taxon>Actinomycetota</taxon>
        <taxon>Actinomycetes</taxon>
        <taxon>Kitasatosporales</taxon>
        <taxon>Streptomycetaceae</taxon>
        <taxon>Streptomyces</taxon>
    </lineage>
</organism>
<dbReference type="CDD" id="cd15831">
    <property type="entry name" value="BTAD"/>
    <property type="match status" value="1"/>
</dbReference>
<dbReference type="PANTHER" id="PTHR47691">
    <property type="entry name" value="REGULATOR-RELATED"/>
    <property type="match status" value="1"/>
</dbReference>
<dbReference type="Pfam" id="PF03704">
    <property type="entry name" value="BTAD"/>
    <property type="match status" value="1"/>
</dbReference>
<dbReference type="Gene3D" id="1.10.10.10">
    <property type="entry name" value="Winged helix-like DNA-binding domain superfamily/Winged helix DNA-binding domain"/>
    <property type="match status" value="1"/>
</dbReference>
<dbReference type="GO" id="GO:0000160">
    <property type="term" value="P:phosphorelay signal transduction system"/>
    <property type="evidence" value="ECO:0007669"/>
    <property type="project" value="UniProtKB-KW"/>
</dbReference>
<dbReference type="InterPro" id="IPR036388">
    <property type="entry name" value="WH-like_DNA-bd_sf"/>
</dbReference>
<dbReference type="AlphaFoldDB" id="A0AAU2GVK3"/>
<feature type="compositionally biased region" description="Low complexity" evidence="5">
    <location>
        <begin position="247"/>
        <end position="277"/>
    </location>
</feature>
<dbReference type="PANTHER" id="PTHR47691:SF3">
    <property type="entry name" value="HTH-TYPE TRANSCRIPTIONAL REGULATOR RV0890C-RELATED"/>
    <property type="match status" value="1"/>
</dbReference>
<dbReference type="InterPro" id="IPR041664">
    <property type="entry name" value="AAA_16"/>
</dbReference>
<evidence type="ECO:0000313" key="7">
    <source>
        <dbReference type="EMBL" id="WTU39390.1"/>
    </source>
</evidence>
<dbReference type="GO" id="GO:0003677">
    <property type="term" value="F:DNA binding"/>
    <property type="evidence" value="ECO:0007669"/>
    <property type="project" value="UniProtKB-UniRule"/>
</dbReference>
<gene>
    <name evidence="7" type="ORF">OHV25_07290</name>
</gene>
<dbReference type="SMART" id="SM00862">
    <property type="entry name" value="Trans_reg_C"/>
    <property type="match status" value="1"/>
</dbReference>
<dbReference type="SUPFAM" id="SSF52540">
    <property type="entry name" value="P-loop containing nucleoside triphosphate hydrolases"/>
    <property type="match status" value="1"/>
</dbReference>
<evidence type="ECO:0000256" key="5">
    <source>
        <dbReference type="SAM" id="MobiDB-lite"/>
    </source>
</evidence>
<accession>A0AAU2GVK3</accession>
<evidence type="ECO:0000256" key="3">
    <source>
        <dbReference type="ARBA" id="ARBA00023125"/>
    </source>
</evidence>
<dbReference type="InterPro" id="IPR001867">
    <property type="entry name" value="OmpR/PhoB-type_DNA-bd"/>
</dbReference>
<feature type="DNA-binding region" description="OmpR/PhoB-type" evidence="4">
    <location>
        <begin position="1"/>
        <end position="94"/>
    </location>
</feature>
<dbReference type="SUPFAM" id="SSF46894">
    <property type="entry name" value="C-terminal effector domain of the bipartite response regulators"/>
    <property type="match status" value="1"/>
</dbReference>
<dbReference type="InterPro" id="IPR005158">
    <property type="entry name" value="BTAD"/>
</dbReference>
<evidence type="ECO:0000256" key="1">
    <source>
        <dbReference type="ARBA" id="ARBA00005820"/>
    </source>
</evidence>
<feature type="domain" description="OmpR/PhoB-type" evidence="6">
    <location>
        <begin position="1"/>
        <end position="94"/>
    </location>
</feature>
<feature type="region of interest" description="Disordered" evidence="5">
    <location>
        <begin position="247"/>
        <end position="290"/>
    </location>
</feature>
<proteinExistence type="inferred from homology"/>